<keyword evidence="4" id="KW-1133">Transmembrane helix</keyword>
<feature type="transmembrane region" description="Helical" evidence="4">
    <location>
        <begin position="44"/>
        <end position="67"/>
    </location>
</feature>
<dbReference type="SMART" id="SM00563">
    <property type="entry name" value="PlsC"/>
    <property type="match status" value="1"/>
</dbReference>
<evidence type="ECO:0000256" key="4">
    <source>
        <dbReference type="SAM" id="Phobius"/>
    </source>
</evidence>
<keyword evidence="2 6" id="KW-0808">Transferase</keyword>
<dbReference type="CDD" id="cd07989">
    <property type="entry name" value="LPLAT_AGPAT-like"/>
    <property type="match status" value="1"/>
</dbReference>
<evidence type="ECO:0000256" key="1">
    <source>
        <dbReference type="ARBA" id="ARBA00005189"/>
    </source>
</evidence>
<keyword evidence="4" id="KW-0472">Membrane</keyword>
<dbReference type="Proteomes" id="UP000262607">
    <property type="component" value="Chromosome"/>
</dbReference>
<reference evidence="6 7" key="1">
    <citation type="submission" date="2014-06" db="EMBL/GenBank/DDBJ databases">
        <title>Genome sequence of the intracellular symbiont Blattabacterium cuenoti, strain CPU2 from the wood feeding cockroach Cryptocercus punctulatus.</title>
        <authorList>
            <person name="Kinjo Y."/>
            <person name="Ohkuma M."/>
            <person name="Tokuda G."/>
        </authorList>
    </citation>
    <scope>NUCLEOTIDE SEQUENCE [LARGE SCALE GENOMIC DNA]</scope>
    <source>
        <strain evidence="6 7">CPU2</strain>
    </source>
</reference>
<dbReference type="EMBL" id="AP014610">
    <property type="protein sequence ID" value="BBA17637.1"/>
    <property type="molecule type" value="Genomic_DNA"/>
</dbReference>
<dbReference type="PANTHER" id="PTHR10434">
    <property type="entry name" value="1-ACYL-SN-GLYCEROL-3-PHOSPHATE ACYLTRANSFERASE"/>
    <property type="match status" value="1"/>
</dbReference>
<proteinExistence type="predicted"/>
<dbReference type="AlphaFoldDB" id="A0AAD1FRB4"/>
<evidence type="ECO:0000259" key="5">
    <source>
        <dbReference type="SMART" id="SM00563"/>
    </source>
</evidence>
<protein>
    <submittedName>
        <fullName evidence="6">1-acylglycerol-3-phosphate O-acyltransferase</fullName>
        <ecNumber evidence="6">2.3.1.51</ecNumber>
    </submittedName>
</protein>
<gene>
    <name evidence="6" type="primary">plsC</name>
    <name evidence="6" type="ORF">CPU2_126</name>
</gene>
<evidence type="ECO:0000256" key="3">
    <source>
        <dbReference type="ARBA" id="ARBA00023315"/>
    </source>
</evidence>
<organism evidence="6 7">
    <name type="scientific">Blattabacterium punctulatus CPU2</name>
    <dbReference type="NCBI Taxonomy" id="1457032"/>
    <lineage>
        <taxon>Bacteria</taxon>
        <taxon>Pseudomonadati</taxon>
        <taxon>Bacteroidota</taxon>
        <taxon>Flavobacteriia</taxon>
        <taxon>Flavobacteriales</taxon>
        <taxon>Blattabacteriaceae</taxon>
        <taxon>Blattabacterium</taxon>
    </lineage>
</organism>
<dbReference type="SUPFAM" id="SSF69593">
    <property type="entry name" value="Glycerol-3-phosphate (1)-acyltransferase"/>
    <property type="match status" value="1"/>
</dbReference>
<keyword evidence="3 6" id="KW-0012">Acyltransferase</keyword>
<evidence type="ECO:0000313" key="6">
    <source>
        <dbReference type="EMBL" id="BBA17637.1"/>
    </source>
</evidence>
<dbReference type="GO" id="GO:0003841">
    <property type="term" value="F:1-acylglycerol-3-phosphate O-acyltransferase activity"/>
    <property type="evidence" value="ECO:0007669"/>
    <property type="project" value="UniProtKB-EC"/>
</dbReference>
<feature type="transmembrane region" description="Helical" evidence="4">
    <location>
        <begin position="12"/>
        <end position="38"/>
    </location>
</feature>
<dbReference type="InterPro" id="IPR002123">
    <property type="entry name" value="Plipid/glycerol_acylTrfase"/>
</dbReference>
<dbReference type="PANTHER" id="PTHR10434:SF11">
    <property type="entry name" value="1-ACYL-SN-GLYCEROL-3-PHOSPHATE ACYLTRANSFERASE"/>
    <property type="match status" value="1"/>
</dbReference>
<dbReference type="EC" id="2.3.1.51" evidence="6"/>
<evidence type="ECO:0000313" key="7">
    <source>
        <dbReference type="Proteomes" id="UP000262607"/>
    </source>
</evidence>
<name>A0AAD1FRB4_9FLAO</name>
<dbReference type="GO" id="GO:0006654">
    <property type="term" value="P:phosphatidic acid biosynthetic process"/>
    <property type="evidence" value="ECO:0007669"/>
    <property type="project" value="TreeGrafter"/>
</dbReference>
<keyword evidence="4" id="KW-0812">Transmembrane</keyword>
<feature type="domain" description="Phospholipid/glycerol acyltransferase" evidence="5">
    <location>
        <begin position="80"/>
        <end position="195"/>
    </location>
</feature>
<comment type="pathway">
    <text evidence="1">Lipid metabolism.</text>
</comment>
<accession>A0AAD1FRB4</accession>
<evidence type="ECO:0000256" key="2">
    <source>
        <dbReference type="ARBA" id="ARBA00022679"/>
    </source>
</evidence>
<dbReference type="Pfam" id="PF01553">
    <property type="entry name" value="Acyltransferase"/>
    <property type="match status" value="1"/>
</dbReference>
<sequence>MKMKIIQVSLILLWRVWFFIINIFLIPLLAGASIPFLFKDKYYYIAYWFYQIWARSNLFLMGFWYVLEKDKEILDTKKQYMIISNHSSIMDIMLIYSLMRNHPLVFVGKAELAKLPFFGFVYKRSNILINRKNLSSCMQVFKQIQKKIDSGKSICIFPEGGVPNPSIFLDHFKNGAFYIAIIKKISIIPFTIADIKKKFPRSPIKGRPGKIRIKQHHSILTKNLSLKDKNFLKEKCFNLIQFQLKKFEREKNKQIF</sequence>